<feature type="compositionally biased region" description="Polar residues" evidence="1">
    <location>
        <begin position="210"/>
        <end position="224"/>
    </location>
</feature>
<gene>
    <name evidence="2" type="ORF">ASPACDRAFT_1856001</name>
</gene>
<proteinExistence type="predicted"/>
<feature type="compositionally biased region" description="Low complexity" evidence="1">
    <location>
        <begin position="28"/>
        <end position="56"/>
    </location>
</feature>
<name>A0A1L9WWX4_ASPA1</name>
<dbReference type="VEuPathDB" id="FungiDB:ASPACDRAFT_1856001"/>
<reference evidence="3" key="1">
    <citation type="journal article" date="2017" name="Genome Biol.">
        <title>Comparative genomics reveals high biological diversity and specific adaptations in the industrially and medically important fungal genus Aspergillus.</title>
        <authorList>
            <person name="de Vries R.P."/>
            <person name="Riley R."/>
            <person name="Wiebenga A."/>
            <person name="Aguilar-Osorio G."/>
            <person name="Amillis S."/>
            <person name="Uchima C.A."/>
            <person name="Anderluh G."/>
            <person name="Asadollahi M."/>
            <person name="Askin M."/>
            <person name="Barry K."/>
            <person name="Battaglia E."/>
            <person name="Bayram O."/>
            <person name="Benocci T."/>
            <person name="Braus-Stromeyer S.A."/>
            <person name="Caldana C."/>
            <person name="Canovas D."/>
            <person name="Cerqueira G.C."/>
            <person name="Chen F."/>
            <person name="Chen W."/>
            <person name="Choi C."/>
            <person name="Clum A."/>
            <person name="Dos Santos R.A."/>
            <person name="Damasio A.R."/>
            <person name="Diallinas G."/>
            <person name="Emri T."/>
            <person name="Fekete E."/>
            <person name="Flipphi M."/>
            <person name="Freyberg S."/>
            <person name="Gallo A."/>
            <person name="Gournas C."/>
            <person name="Habgood R."/>
            <person name="Hainaut M."/>
            <person name="Harispe M.L."/>
            <person name="Henrissat B."/>
            <person name="Hilden K.S."/>
            <person name="Hope R."/>
            <person name="Hossain A."/>
            <person name="Karabika E."/>
            <person name="Karaffa L."/>
            <person name="Karanyi Z."/>
            <person name="Krasevec N."/>
            <person name="Kuo A."/>
            <person name="Kusch H."/>
            <person name="LaButti K."/>
            <person name="Lagendijk E.L."/>
            <person name="Lapidus A."/>
            <person name="Levasseur A."/>
            <person name="Lindquist E."/>
            <person name="Lipzen A."/>
            <person name="Logrieco A.F."/>
            <person name="MacCabe A."/>
            <person name="Maekelae M.R."/>
            <person name="Malavazi I."/>
            <person name="Melin P."/>
            <person name="Meyer V."/>
            <person name="Mielnichuk N."/>
            <person name="Miskei M."/>
            <person name="Molnar A.P."/>
            <person name="Mule G."/>
            <person name="Ngan C.Y."/>
            <person name="Orejas M."/>
            <person name="Orosz E."/>
            <person name="Ouedraogo J.P."/>
            <person name="Overkamp K.M."/>
            <person name="Park H.-S."/>
            <person name="Perrone G."/>
            <person name="Piumi F."/>
            <person name="Punt P.J."/>
            <person name="Ram A.F."/>
            <person name="Ramon A."/>
            <person name="Rauscher S."/>
            <person name="Record E."/>
            <person name="Riano-Pachon D.M."/>
            <person name="Robert V."/>
            <person name="Roehrig J."/>
            <person name="Ruller R."/>
            <person name="Salamov A."/>
            <person name="Salih N.S."/>
            <person name="Samson R.A."/>
            <person name="Sandor E."/>
            <person name="Sanguinetti M."/>
            <person name="Schuetze T."/>
            <person name="Sepcic K."/>
            <person name="Shelest E."/>
            <person name="Sherlock G."/>
            <person name="Sophianopoulou V."/>
            <person name="Squina F.M."/>
            <person name="Sun H."/>
            <person name="Susca A."/>
            <person name="Todd R.B."/>
            <person name="Tsang A."/>
            <person name="Unkles S.E."/>
            <person name="van de Wiele N."/>
            <person name="van Rossen-Uffink D."/>
            <person name="Oliveira J.V."/>
            <person name="Vesth T.C."/>
            <person name="Visser J."/>
            <person name="Yu J.-H."/>
            <person name="Zhou M."/>
            <person name="Andersen M.R."/>
            <person name="Archer D.B."/>
            <person name="Baker S.E."/>
            <person name="Benoit I."/>
            <person name="Brakhage A.A."/>
            <person name="Braus G.H."/>
            <person name="Fischer R."/>
            <person name="Frisvad J.C."/>
            <person name="Goldman G.H."/>
            <person name="Houbraken J."/>
            <person name="Oakley B."/>
            <person name="Pocsi I."/>
            <person name="Scazzocchio C."/>
            <person name="Seiboth B."/>
            <person name="vanKuyk P.A."/>
            <person name="Wortman J."/>
            <person name="Dyer P.S."/>
            <person name="Grigoriev I.V."/>
        </authorList>
    </citation>
    <scope>NUCLEOTIDE SEQUENCE [LARGE SCALE GENOMIC DNA]</scope>
    <source>
        <strain evidence="3">ATCC 16872 / CBS 172.66 / WB 5094</strain>
    </source>
</reference>
<feature type="region of interest" description="Disordered" evidence="1">
    <location>
        <begin position="1"/>
        <end position="71"/>
    </location>
</feature>
<sequence length="320" mass="35028">MSHRPAPPGHVDFRESRHEGTIEGSGGSKSIRLSLRSSSSSHRSTSSGASSKSLSSEEVESLQRAFSPNEISISLVHSEIERHQYSDYAEVRPPSVVPEGPAEEIPHVPTGLFDGELFESPDSDLSSERSYVSANEPASGEKEGSNTTSDRPRPRRHRSTAYSARTYPIRTAKERSPKVHSVPASEGGPGFYQFPSTEPGVTVELRKPTTSDSPNSMYYSPPTFQYQKPMRPVTYWYGQRASYRYKKPSKSTQDPPPPPPAIVTPAQPVSGPSPPPALEVESPPGSIYRLHARPVANASSFLRFVAGQRSAKRTFLKPNP</sequence>
<protein>
    <submittedName>
        <fullName evidence="2">Uncharacterized protein</fullName>
    </submittedName>
</protein>
<feature type="compositionally biased region" description="Basic and acidic residues" evidence="1">
    <location>
        <begin position="11"/>
        <end position="21"/>
    </location>
</feature>
<accession>A0A1L9WWX4</accession>
<dbReference type="Proteomes" id="UP000184546">
    <property type="component" value="Unassembled WGS sequence"/>
</dbReference>
<evidence type="ECO:0000313" key="2">
    <source>
        <dbReference type="EMBL" id="OJK00428.1"/>
    </source>
</evidence>
<feature type="region of interest" description="Disordered" evidence="1">
    <location>
        <begin position="91"/>
        <end position="224"/>
    </location>
</feature>
<dbReference type="RefSeq" id="XP_020056767.1">
    <property type="nucleotide sequence ID" value="XM_020197465.1"/>
</dbReference>
<dbReference type="AlphaFoldDB" id="A0A1L9WWX4"/>
<dbReference type="OMA" id="YSARTYP"/>
<dbReference type="GeneID" id="30971279"/>
<dbReference type="EMBL" id="KV878976">
    <property type="protein sequence ID" value="OJK00428.1"/>
    <property type="molecule type" value="Genomic_DNA"/>
</dbReference>
<feature type="region of interest" description="Disordered" evidence="1">
    <location>
        <begin position="245"/>
        <end position="285"/>
    </location>
</feature>
<evidence type="ECO:0000313" key="3">
    <source>
        <dbReference type="Proteomes" id="UP000184546"/>
    </source>
</evidence>
<evidence type="ECO:0000256" key="1">
    <source>
        <dbReference type="SAM" id="MobiDB-lite"/>
    </source>
</evidence>
<keyword evidence="3" id="KW-1185">Reference proteome</keyword>
<organism evidence="2 3">
    <name type="scientific">Aspergillus aculeatus (strain ATCC 16872 / CBS 172.66 / WB 5094)</name>
    <dbReference type="NCBI Taxonomy" id="690307"/>
    <lineage>
        <taxon>Eukaryota</taxon>
        <taxon>Fungi</taxon>
        <taxon>Dikarya</taxon>
        <taxon>Ascomycota</taxon>
        <taxon>Pezizomycotina</taxon>
        <taxon>Eurotiomycetes</taxon>
        <taxon>Eurotiomycetidae</taxon>
        <taxon>Eurotiales</taxon>
        <taxon>Aspergillaceae</taxon>
        <taxon>Aspergillus</taxon>
        <taxon>Aspergillus subgen. Circumdati</taxon>
    </lineage>
</organism>